<dbReference type="Pfam" id="PF01339">
    <property type="entry name" value="CheB_methylest"/>
    <property type="match status" value="1"/>
</dbReference>
<keyword evidence="8" id="KW-0808">Transferase</keyword>
<dbReference type="SUPFAM" id="SSF53335">
    <property type="entry name" value="S-adenosyl-L-methionine-dependent methyltransferases"/>
    <property type="match status" value="1"/>
</dbReference>
<accession>A0ABU5I320</accession>
<dbReference type="SUPFAM" id="SSF47757">
    <property type="entry name" value="Chemotaxis receptor methyltransferase CheR, N-terminal domain"/>
    <property type="match status" value="1"/>
</dbReference>
<dbReference type="InterPro" id="IPR022642">
    <property type="entry name" value="CheR_C"/>
</dbReference>
<dbReference type="SUPFAM" id="SSF52738">
    <property type="entry name" value="Methylesterase CheB, C-terminal domain"/>
    <property type="match status" value="1"/>
</dbReference>
<feature type="coiled-coil region" evidence="14">
    <location>
        <begin position="636"/>
        <end position="702"/>
    </location>
</feature>
<name>A0ABU5I320_9HYPH</name>
<keyword evidence="13" id="KW-0378">Hydrolase</keyword>
<evidence type="ECO:0000256" key="5">
    <source>
        <dbReference type="ARBA" id="ARBA00021740"/>
    </source>
</evidence>
<dbReference type="Gene3D" id="3.40.50.150">
    <property type="entry name" value="Vaccinia Virus protein VP39"/>
    <property type="match status" value="1"/>
</dbReference>
<dbReference type="InterPro" id="IPR000014">
    <property type="entry name" value="PAS"/>
</dbReference>
<keyword evidence="19" id="KW-1185">Reference proteome</keyword>
<dbReference type="InterPro" id="IPR036804">
    <property type="entry name" value="CheR_N_sf"/>
</dbReference>
<dbReference type="Gene3D" id="3.40.50.180">
    <property type="entry name" value="Methylesterase CheB, C-terminal domain"/>
    <property type="match status" value="1"/>
</dbReference>
<feature type="active site" evidence="13">
    <location>
        <position position="44"/>
    </location>
</feature>
<dbReference type="PROSITE" id="PS50122">
    <property type="entry name" value="CHEB"/>
    <property type="match status" value="1"/>
</dbReference>
<dbReference type="EMBL" id="JAXLPB010000003">
    <property type="protein sequence ID" value="MDY8109631.1"/>
    <property type="molecule type" value="Genomic_DNA"/>
</dbReference>
<dbReference type="Pfam" id="PF13596">
    <property type="entry name" value="PAS_10"/>
    <property type="match status" value="1"/>
</dbReference>
<dbReference type="InterPro" id="IPR011102">
    <property type="entry name" value="Sig_transdc_His_kinase_HWE"/>
</dbReference>
<dbReference type="Pfam" id="PF07536">
    <property type="entry name" value="HWE_HK"/>
    <property type="match status" value="1"/>
</dbReference>
<evidence type="ECO:0000256" key="12">
    <source>
        <dbReference type="ARBA" id="ARBA00022840"/>
    </source>
</evidence>
<dbReference type="Pfam" id="PF08447">
    <property type="entry name" value="PAS_3"/>
    <property type="match status" value="1"/>
</dbReference>
<dbReference type="SMART" id="SM00138">
    <property type="entry name" value="MeTrc"/>
    <property type="match status" value="1"/>
</dbReference>
<dbReference type="InterPro" id="IPR035909">
    <property type="entry name" value="CheB_C"/>
</dbReference>
<evidence type="ECO:0000256" key="8">
    <source>
        <dbReference type="ARBA" id="ARBA00022679"/>
    </source>
</evidence>
<dbReference type="Pfam" id="PF01739">
    <property type="entry name" value="CheR"/>
    <property type="match status" value="1"/>
</dbReference>
<dbReference type="SMART" id="SM00911">
    <property type="entry name" value="HWE_HK"/>
    <property type="match status" value="1"/>
</dbReference>
<feature type="domain" description="PAS" evidence="15">
    <location>
        <begin position="824"/>
        <end position="896"/>
    </location>
</feature>
<dbReference type="InterPro" id="IPR035965">
    <property type="entry name" value="PAS-like_dom_sf"/>
</dbReference>
<dbReference type="Proteomes" id="UP001294412">
    <property type="component" value="Unassembled WGS sequence"/>
</dbReference>
<comment type="caution">
    <text evidence="18">The sequence shown here is derived from an EMBL/GenBank/DDBJ whole genome shotgun (WGS) entry which is preliminary data.</text>
</comment>
<evidence type="ECO:0000256" key="9">
    <source>
        <dbReference type="ARBA" id="ARBA00022691"/>
    </source>
</evidence>
<comment type="catalytic activity">
    <reaction evidence="1">
        <text>ATP + protein L-histidine = ADP + protein N-phospho-L-histidine.</text>
        <dbReference type="EC" id="2.7.13.3"/>
    </reaction>
</comment>
<dbReference type="CDD" id="cd00130">
    <property type="entry name" value="PAS"/>
    <property type="match status" value="1"/>
</dbReference>
<dbReference type="PROSITE" id="PS50123">
    <property type="entry name" value="CHER"/>
    <property type="match status" value="1"/>
</dbReference>
<dbReference type="PRINTS" id="PR00996">
    <property type="entry name" value="CHERMTFRASE"/>
</dbReference>
<protein>
    <recommendedName>
        <fullName evidence="5">Blue-light-activated histidine kinase</fullName>
        <ecNumber evidence="4">2.1.1.80</ecNumber>
        <ecNumber evidence="3">2.7.13.3</ecNumber>
    </recommendedName>
</protein>
<evidence type="ECO:0000256" key="13">
    <source>
        <dbReference type="PROSITE-ProRule" id="PRU00050"/>
    </source>
</evidence>
<dbReference type="EC" id="2.1.1.80" evidence="4"/>
<proteinExistence type="predicted"/>
<dbReference type="InterPro" id="IPR000673">
    <property type="entry name" value="Sig_transdc_resp-reg_Me-estase"/>
</dbReference>
<dbReference type="InterPro" id="IPR022641">
    <property type="entry name" value="CheR_N"/>
</dbReference>
<keyword evidence="11" id="KW-0418">Kinase</keyword>
<evidence type="ECO:0000256" key="10">
    <source>
        <dbReference type="ARBA" id="ARBA00022741"/>
    </source>
</evidence>
<sequence length="1138" mass="126810">MNDRTTKAVPVIGVGASAGGLEAIREMLGAVQSRDGFAFVVVQHLDPTHDSLLAELLGRHTGMNVRQVSGGERVEGGNVYIIPPGHGLAIKNGRLKLTDFVQPRGMRRPIDDFFESLARDQGGNAACVILSGTGADGTTGLRAIKEHGGLCIAQDPETARYDGMPVSAVGTGLVDFIRAPNEIAECLQTFFDRRDDGRREEAAKIVADHVDDMCSTLQDLIGHDFSGYKRSTLVRRIERRMKVLDIETPQAYLARIQSSSEECDALFRDLLINVTRFFRDPEMFEALREKVIVPLVERTAPNTEIRVWIPGCSSGEEAYTIAVLFADALRGRQERPYVQIFATDIDERMLAIAREGRYPLSAMGDIPEALREHYTIGQDGVFQMAPKVRDMVRFSSHSLIKDPPFSRVDLLSCRNLLIYFDEDLQRQVFPILNYALKEGGFLFLGPSESIGRHEDMFLVTDPKARIFERREGRSVYPIRLSPNVARGSVRRVRHRSADTGFGSSWEEGFSTRRILDRYAPATVVANRDGEIMSSNGRLAKYLEFPHGTSGSVFVTSIARPGLREVLPGLLRQAIEEKKRTIARDVSVHAEFGRQSIDVIADPLPDGTALIVFKDTAPFESGDDDEMVDLGPADTTTQQLEDELRLTRHRLRSAVEELETANEELKSSNEEMMSMNEELQSTNEELSTVNDELKSKVDQLTVANSDLRNFFDSTRLAVVVVDRNLRIRNFTDAALDVFPLQSGDRGRSLSDVASHLSDDRFLHDARVVAAGGEPTLRTISSKDDMRKWSMRVMPYRDLDGTIEGATIVLTDITNALGMQAELDAERERLEMAIRVAGIGVWEYQVDSGDITLNANELDFFGLASDRQTTNIEQLLAMIDPEDRPAVEASLRRAIAGEGNFESLFRVNRADGETVHLKGYGRLIPDSNPKRLMGVSYDVTSEAHFAEQREFMLREMNHRVKNLFAVISSIVTGSARAAETPAELAKDVRERIAALGRAHSLTHTSSSRARAPLKDLLTEAVEPYQDGRSIRIEGPDVTIEIDKLTPLALVLHEWATNAAKYGSLGENGGRLDISWNHNRDDSLMIDWREIFDGGYPEDDDKQVGFGSRLIEFSVKQLRASLDVEQMATERRMKLKVPNIA</sequence>
<evidence type="ECO:0000313" key="19">
    <source>
        <dbReference type="Proteomes" id="UP001294412"/>
    </source>
</evidence>
<evidence type="ECO:0000256" key="2">
    <source>
        <dbReference type="ARBA" id="ARBA00001541"/>
    </source>
</evidence>
<evidence type="ECO:0000313" key="18">
    <source>
        <dbReference type="EMBL" id="MDY8109631.1"/>
    </source>
</evidence>
<dbReference type="InterPro" id="IPR050903">
    <property type="entry name" value="Bact_Chemotaxis_MeTrfase"/>
</dbReference>
<dbReference type="EC" id="2.7.13.3" evidence="3"/>
<evidence type="ECO:0000256" key="7">
    <source>
        <dbReference type="ARBA" id="ARBA00022603"/>
    </source>
</evidence>
<evidence type="ECO:0000256" key="14">
    <source>
        <dbReference type="SAM" id="Coils"/>
    </source>
</evidence>
<evidence type="ECO:0000256" key="6">
    <source>
        <dbReference type="ARBA" id="ARBA00022553"/>
    </source>
</evidence>
<gene>
    <name evidence="18" type="ORF">U0C82_10830</name>
</gene>
<dbReference type="Gene3D" id="3.30.450.20">
    <property type="entry name" value="PAS domain"/>
    <property type="match status" value="2"/>
</dbReference>
<keyword evidence="10" id="KW-0547">Nucleotide-binding</keyword>
<feature type="active site" evidence="13">
    <location>
        <position position="136"/>
    </location>
</feature>
<feature type="domain" description="CheB-type methylesterase" evidence="16">
    <location>
        <begin position="5"/>
        <end position="194"/>
    </location>
</feature>
<keyword evidence="14" id="KW-0175">Coiled coil</keyword>
<keyword evidence="9" id="KW-0949">S-adenosyl-L-methionine</keyword>
<dbReference type="PANTHER" id="PTHR24422:SF27">
    <property type="entry name" value="PROTEIN-GLUTAMATE O-METHYLTRANSFERASE"/>
    <property type="match status" value="1"/>
</dbReference>
<dbReference type="Gene3D" id="3.30.565.10">
    <property type="entry name" value="Histidine kinase-like ATPase, C-terminal domain"/>
    <property type="match status" value="1"/>
</dbReference>
<dbReference type="PROSITE" id="PS50112">
    <property type="entry name" value="PAS"/>
    <property type="match status" value="1"/>
</dbReference>
<comment type="catalytic activity">
    <reaction evidence="2">
        <text>L-glutamyl-[protein] + S-adenosyl-L-methionine = [protein]-L-glutamate 5-O-methyl ester + S-adenosyl-L-homocysteine</text>
        <dbReference type="Rhea" id="RHEA:24452"/>
        <dbReference type="Rhea" id="RHEA-COMP:10208"/>
        <dbReference type="Rhea" id="RHEA-COMP:10311"/>
        <dbReference type="ChEBI" id="CHEBI:29973"/>
        <dbReference type="ChEBI" id="CHEBI:57856"/>
        <dbReference type="ChEBI" id="CHEBI:59789"/>
        <dbReference type="ChEBI" id="CHEBI:82795"/>
        <dbReference type="EC" id="2.1.1.80"/>
    </reaction>
</comment>
<evidence type="ECO:0000256" key="4">
    <source>
        <dbReference type="ARBA" id="ARBA00012534"/>
    </source>
</evidence>
<dbReference type="Pfam" id="PF03705">
    <property type="entry name" value="CheR_N"/>
    <property type="match status" value="1"/>
</dbReference>
<evidence type="ECO:0000256" key="1">
    <source>
        <dbReference type="ARBA" id="ARBA00000085"/>
    </source>
</evidence>
<evidence type="ECO:0000259" key="17">
    <source>
        <dbReference type="PROSITE" id="PS50123"/>
    </source>
</evidence>
<keyword evidence="13" id="KW-0145">Chemotaxis</keyword>
<dbReference type="Gene3D" id="1.10.155.10">
    <property type="entry name" value="Chemotaxis receptor methyltransferase CheR, N-terminal domain"/>
    <property type="match status" value="1"/>
</dbReference>
<dbReference type="SUPFAM" id="SSF55785">
    <property type="entry name" value="PYP-like sensor domain (PAS domain)"/>
    <property type="match status" value="2"/>
</dbReference>
<evidence type="ECO:0000256" key="3">
    <source>
        <dbReference type="ARBA" id="ARBA00012438"/>
    </source>
</evidence>
<dbReference type="InterPro" id="IPR029063">
    <property type="entry name" value="SAM-dependent_MTases_sf"/>
</dbReference>
<dbReference type="InterPro" id="IPR036890">
    <property type="entry name" value="HATPase_C_sf"/>
</dbReference>
<feature type="domain" description="CheR-type methyltransferase" evidence="17">
    <location>
        <begin position="198"/>
        <end position="468"/>
    </location>
</feature>
<evidence type="ECO:0000259" key="16">
    <source>
        <dbReference type="PROSITE" id="PS50122"/>
    </source>
</evidence>
<keyword evidence="12" id="KW-0067">ATP-binding</keyword>
<evidence type="ECO:0000256" key="11">
    <source>
        <dbReference type="ARBA" id="ARBA00022777"/>
    </source>
</evidence>
<reference evidence="18 19" key="1">
    <citation type="submission" date="2023-12" db="EMBL/GenBank/DDBJ databases">
        <title>Description of Novel Strain Fulvimarina sp. 2208YS6-2-32 isolated from Uroteuthis (Photololigo) edulis.</title>
        <authorList>
            <person name="Park J.-S."/>
        </authorList>
    </citation>
    <scope>NUCLEOTIDE SEQUENCE [LARGE SCALE GENOMIC DNA]</scope>
    <source>
        <strain evidence="18 19">2208YS6-2-32</strain>
    </source>
</reference>
<dbReference type="SMART" id="SM00091">
    <property type="entry name" value="PAS"/>
    <property type="match status" value="3"/>
</dbReference>
<keyword evidence="6" id="KW-0597">Phosphoprotein</keyword>
<dbReference type="InterPro" id="IPR013655">
    <property type="entry name" value="PAS_fold_3"/>
</dbReference>
<dbReference type="InterPro" id="IPR000780">
    <property type="entry name" value="CheR_MeTrfase"/>
</dbReference>
<dbReference type="CDD" id="cd16434">
    <property type="entry name" value="CheB-CheR_fusion"/>
    <property type="match status" value="1"/>
</dbReference>
<dbReference type="PANTHER" id="PTHR24422">
    <property type="entry name" value="CHEMOTAXIS PROTEIN METHYLTRANSFERASE"/>
    <property type="match status" value="1"/>
</dbReference>
<feature type="active site" evidence="13">
    <location>
        <position position="17"/>
    </location>
</feature>
<organism evidence="18 19">
    <name type="scientific">Fulvimarina uroteuthidis</name>
    <dbReference type="NCBI Taxonomy" id="3098149"/>
    <lineage>
        <taxon>Bacteria</taxon>
        <taxon>Pseudomonadati</taxon>
        <taxon>Pseudomonadota</taxon>
        <taxon>Alphaproteobacteria</taxon>
        <taxon>Hyphomicrobiales</taxon>
        <taxon>Aurantimonadaceae</taxon>
        <taxon>Fulvimarina</taxon>
    </lineage>
</organism>
<evidence type="ECO:0000259" key="15">
    <source>
        <dbReference type="PROSITE" id="PS50112"/>
    </source>
</evidence>
<keyword evidence="7" id="KW-0489">Methyltransferase</keyword>